<protein>
    <submittedName>
        <fullName evidence="1">Uncharacterized protein</fullName>
    </submittedName>
</protein>
<sequence>MLWIVRRIDTLLHEVGLSRSMHPEPAVAVNVYLLSAASRGLLLSHVEDDRGLWLDSLDDGLDLNLCVLVLADDHVDSSSGVAESGRGLAESAFALHFRGNLVGLGTTVLVRLAGLGELRDFPPPCRRQ</sequence>
<comment type="caution">
    <text evidence="1">The sequence shown here is derived from an EMBL/GenBank/DDBJ whole genome shotgun (WGS) entry which is preliminary data.</text>
</comment>
<proteinExistence type="predicted"/>
<name>A0AAD9EG85_9PEZI</name>
<evidence type="ECO:0000313" key="2">
    <source>
        <dbReference type="Proteomes" id="UP001243330"/>
    </source>
</evidence>
<dbReference type="EMBL" id="JAQOWY010000347">
    <property type="protein sequence ID" value="KAK1843646.1"/>
    <property type="molecule type" value="Genomic_DNA"/>
</dbReference>
<dbReference type="AlphaFoldDB" id="A0AAD9EG85"/>
<keyword evidence="2" id="KW-1185">Reference proteome</keyword>
<accession>A0AAD9EG85</accession>
<reference evidence="1" key="1">
    <citation type="submission" date="2023-01" db="EMBL/GenBank/DDBJ databases">
        <title>Colletotrichum chrysophilum M932 genome sequence.</title>
        <authorList>
            <person name="Baroncelli R."/>
        </authorList>
    </citation>
    <scope>NUCLEOTIDE SEQUENCE</scope>
    <source>
        <strain evidence="1">M932</strain>
    </source>
</reference>
<organism evidence="1 2">
    <name type="scientific">Colletotrichum chrysophilum</name>
    <dbReference type="NCBI Taxonomy" id="1836956"/>
    <lineage>
        <taxon>Eukaryota</taxon>
        <taxon>Fungi</taxon>
        <taxon>Dikarya</taxon>
        <taxon>Ascomycota</taxon>
        <taxon>Pezizomycotina</taxon>
        <taxon>Sordariomycetes</taxon>
        <taxon>Hypocreomycetidae</taxon>
        <taxon>Glomerellales</taxon>
        <taxon>Glomerellaceae</taxon>
        <taxon>Colletotrichum</taxon>
        <taxon>Colletotrichum gloeosporioides species complex</taxon>
    </lineage>
</organism>
<gene>
    <name evidence="1" type="ORF">CCHR01_13713</name>
</gene>
<dbReference type="Proteomes" id="UP001243330">
    <property type="component" value="Unassembled WGS sequence"/>
</dbReference>
<evidence type="ECO:0000313" key="1">
    <source>
        <dbReference type="EMBL" id="KAK1843646.1"/>
    </source>
</evidence>